<dbReference type="EC" id="2.7.7.7" evidence="1"/>
<feature type="domain" description="DNA-directed DNA polymerase family B multifunctional" evidence="5">
    <location>
        <begin position="34"/>
        <end position="77"/>
    </location>
</feature>
<reference evidence="6 7" key="1">
    <citation type="submission" date="2020-10" db="EMBL/GenBank/DDBJ databases">
        <title>The Coptis chinensis genome and diversification of protoberbering-type alkaloids.</title>
        <authorList>
            <person name="Wang B."/>
            <person name="Shu S."/>
            <person name="Song C."/>
            <person name="Liu Y."/>
        </authorList>
    </citation>
    <scope>NUCLEOTIDE SEQUENCE [LARGE SCALE GENOMIC DNA]</scope>
    <source>
        <strain evidence="6">HL-2020</strain>
        <tissue evidence="6">Leaf</tissue>
    </source>
</reference>
<evidence type="ECO:0000256" key="1">
    <source>
        <dbReference type="ARBA" id="ARBA00012417"/>
    </source>
</evidence>
<gene>
    <name evidence="6" type="ORF">IFM89_032887</name>
</gene>
<sequence>MWRWLVSRVSQFLSYFQEVKALRFLPNSPRKAKGRILLSLVKKARDWRQRQIEGSTVLAAKTGFYEKPIATLDFASL</sequence>
<keyword evidence="2" id="KW-0808">Transferase</keyword>
<keyword evidence="7" id="KW-1185">Reference proteome</keyword>
<keyword evidence="4" id="KW-0239">DNA-directed DNA polymerase</keyword>
<evidence type="ECO:0000256" key="4">
    <source>
        <dbReference type="ARBA" id="ARBA00022932"/>
    </source>
</evidence>
<organism evidence="6 7">
    <name type="scientific">Coptis chinensis</name>
    <dbReference type="NCBI Taxonomy" id="261450"/>
    <lineage>
        <taxon>Eukaryota</taxon>
        <taxon>Viridiplantae</taxon>
        <taxon>Streptophyta</taxon>
        <taxon>Embryophyta</taxon>
        <taxon>Tracheophyta</taxon>
        <taxon>Spermatophyta</taxon>
        <taxon>Magnoliopsida</taxon>
        <taxon>Ranunculales</taxon>
        <taxon>Ranunculaceae</taxon>
        <taxon>Coptidoideae</taxon>
        <taxon>Coptis</taxon>
    </lineage>
</organism>
<protein>
    <recommendedName>
        <fullName evidence="1">DNA-directed DNA polymerase</fullName>
        <ecNumber evidence="1">2.7.7.7</ecNumber>
    </recommendedName>
</protein>
<dbReference type="AlphaFoldDB" id="A0A835IU52"/>
<comment type="caution">
    <text evidence="6">The sequence shown here is derived from an EMBL/GenBank/DDBJ whole genome shotgun (WGS) entry which is preliminary data.</text>
</comment>
<evidence type="ECO:0000313" key="7">
    <source>
        <dbReference type="Proteomes" id="UP000631114"/>
    </source>
</evidence>
<dbReference type="Proteomes" id="UP000631114">
    <property type="component" value="Unassembled WGS sequence"/>
</dbReference>
<keyword evidence="3" id="KW-0548">Nucleotidyltransferase</keyword>
<evidence type="ECO:0000256" key="2">
    <source>
        <dbReference type="ARBA" id="ARBA00022679"/>
    </source>
</evidence>
<dbReference type="Pfam" id="PF00136">
    <property type="entry name" value="DNA_pol_B"/>
    <property type="match status" value="1"/>
</dbReference>
<proteinExistence type="predicted"/>
<name>A0A835IU52_9MAGN</name>
<dbReference type="GO" id="GO:0003887">
    <property type="term" value="F:DNA-directed DNA polymerase activity"/>
    <property type="evidence" value="ECO:0007669"/>
    <property type="project" value="UniProtKB-KW"/>
</dbReference>
<accession>A0A835IU52</accession>
<evidence type="ECO:0000259" key="5">
    <source>
        <dbReference type="Pfam" id="PF00136"/>
    </source>
</evidence>
<dbReference type="EMBL" id="JADFTS010000002">
    <property type="protein sequence ID" value="KAF9622707.1"/>
    <property type="molecule type" value="Genomic_DNA"/>
</dbReference>
<dbReference type="GO" id="GO:0000166">
    <property type="term" value="F:nucleotide binding"/>
    <property type="evidence" value="ECO:0007669"/>
    <property type="project" value="InterPro"/>
</dbReference>
<dbReference type="InterPro" id="IPR006134">
    <property type="entry name" value="DNA-dir_DNA_pol_B_multi_dom"/>
</dbReference>
<evidence type="ECO:0000256" key="3">
    <source>
        <dbReference type="ARBA" id="ARBA00022695"/>
    </source>
</evidence>
<evidence type="ECO:0000313" key="6">
    <source>
        <dbReference type="EMBL" id="KAF9622707.1"/>
    </source>
</evidence>
<dbReference type="GO" id="GO:0003677">
    <property type="term" value="F:DNA binding"/>
    <property type="evidence" value="ECO:0007669"/>
    <property type="project" value="InterPro"/>
</dbReference>